<keyword evidence="2" id="KW-1185">Reference proteome</keyword>
<accession>A0A0G4F508</accession>
<evidence type="ECO:0000313" key="1">
    <source>
        <dbReference type="EMBL" id="CEM07027.1"/>
    </source>
</evidence>
<dbReference type="EMBL" id="CDMY01000375">
    <property type="protein sequence ID" value="CEM07027.1"/>
    <property type="molecule type" value="Genomic_DNA"/>
</dbReference>
<protein>
    <submittedName>
        <fullName evidence="1">Uncharacterized protein</fullName>
    </submittedName>
</protein>
<dbReference type="AlphaFoldDB" id="A0A0G4F508"/>
<proteinExistence type="predicted"/>
<dbReference type="InParanoid" id="A0A0G4F508"/>
<reference evidence="1 2" key="1">
    <citation type="submission" date="2014-11" db="EMBL/GenBank/DDBJ databases">
        <authorList>
            <person name="Zhu J."/>
            <person name="Qi W."/>
            <person name="Song R."/>
        </authorList>
    </citation>
    <scope>NUCLEOTIDE SEQUENCE [LARGE SCALE GENOMIC DNA]</scope>
</reference>
<sequence>MQTGGPSHQLAGQRGVSKSPFLEVTSSGSVRSPAPELSFNKLLHSVNVNRVCLTLSSHTRRLSSGFAGTSLRSVFKRLKSGLSSFSSRWVQERLASLTKLLFRLYGQPPCFRFPFVSLLRHLIASASFHPLFVNGPSIMVKPTAAGTCWNWSCFCCIFFGCAQPVKFDEGELTVQREFRETGWVHTEYEEPREDKELQPEKDGRD</sequence>
<name>A0A0G4F508_VITBC</name>
<organism evidence="1 2">
    <name type="scientific">Vitrella brassicaformis (strain CCMP3155)</name>
    <dbReference type="NCBI Taxonomy" id="1169540"/>
    <lineage>
        <taxon>Eukaryota</taxon>
        <taxon>Sar</taxon>
        <taxon>Alveolata</taxon>
        <taxon>Colpodellida</taxon>
        <taxon>Vitrellaceae</taxon>
        <taxon>Vitrella</taxon>
    </lineage>
</organism>
<dbReference type="VEuPathDB" id="CryptoDB:Vbra_14403"/>
<evidence type="ECO:0000313" key="2">
    <source>
        <dbReference type="Proteomes" id="UP000041254"/>
    </source>
</evidence>
<dbReference type="Proteomes" id="UP000041254">
    <property type="component" value="Unassembled WGS sequence"/>
</dbReference>
<gene>
    <name evidence="1" type="ORF">Vbra_14403</name>
</gene>